<keyword evidence="14" id="KW-1185">Reference proteome</keyword>
<dbReference type="InterPro" id="IPR015421">
    <property type="entry name" value="PyrdxlP-dep_Trfase_major"/>
</dbReference>
<dbReference type="EC" id="2.6.1.9" evidence="11"/>
<evidence type="ECO:0000256" key="11">
    <source>
        <dbReference type="HAMAP-Rule" id="MF_01023"/>
    </source>
</evidence>
<protein>
    <recommendedName>
        <fullName evidence="11">Histidinol-phosphate aminotransferase</fullName>
        <ecNumber evidence="11">2.6.1.9</ecNumber>
    </recommendedName>
    <alternativeName>
        <fullName evidence="11">Imidazole acetol-phosphate transaminase</fullName>
    </alternativeName>
</protein>
<dbReference type="Gene3D" id="3.40.640.10">
    <property type="entry name" value="Type I PLP-dependent aspartate aminotransferase-like (Major domain)"/>
    <property type="match status" value="1"/>
</dbReference>
<evidence type="ECO:0000256" key="8">
    <source>
        <dbReference type="ARBA" id="ARBA00022898"/>
    </source>
</evidence>
<evidence type="ECO:0000259" key="12">
    <source>
        <dbReference type="Pfam" id="PF00155"/>
    </source>
</evidence>
<keyword evidence="6 11" id="KW-0028">Amino-acid biosynthesis</keyword>
<organism evidence="13 14">
    <name type="scientific">Pelagibaculum spongiae</name>
    <dbReference type="NCBI Taxonomy" id="2080658"/>
    <lineage>
        <taxon>Bacteria</taxon>
        <taxon>Pseudomonadati</taxon>
        <taxon>Pseudomonadota</taxon>
        <taxon>Gammaproteobacteria</taxon>
        <taxon>Oceanospirillales</taxon>
        <taxon>Pelagibaculum</taxon>
    </lineage>
</organism>
<dbReference type="PANTHER" id="PTHR42885">
    <property type="entry name" value="HISTIDINOL-PHOSPHATE AMINOTRANSFERASE-RELATED"/>
    <property type="match status" value="1"/>
</dbReference>
<comment type="similarity">
    <text evidence="3 11">Belongs to the class-II pyridoxal-phosphate-dependent aminotransferase family. Histidinol-phosphate aminotransferase subfamily.</text>
</comment>
<dbReference type="SUPFAM" id="SSF53383">
    <property type="entry name" value="PLP-dependent transferases"/>
    <property type="match status" value="1"/>
</dbReference>
<evidence type="ECO:0000256" key="6">
    <source>
        <dbReference type="ARBA" id="ARBA00022605"/>
    </source>
</evidence>
<reference evidence="13 14" key="1">
    <citation type="submission" date="2018-04" db="EMBL/GenBank/DDBJ databases">
        <title>Thalassorhabdus spongiae gen. nov., sp. nov., isolated from a marine sponge in South-West Iceland.</title>
        <authorList>
            <person name="Knobloch S."/>
            <person name="Daussin A."/>
            <person name="Johannsson R."/>
            <person name="Marteinsson V.T."/>
        </authorList>
    </citation>
    <scope>NUCLEOTIDE SEQUENCE [LARGE SCALE GENOMIC DNA]</scope>
    <source>
        <strain evidence="13 14">Hp12</strain>
    </source>
</reference>
<feature type="domain" description="Aminotransferase class I/classII large" evidence="12">
    <location>
        <begin position="32"/>
        <end position="355"/>
    </location>
</feature>
<evidence type="ECO:0000313" key="14">
    <source>
        <dbReference type="Proteomes" id="UP000244906"/>
    </source>
</evidence>
<proteinExistence type="inferred from homology"/>
<comment type="subunit">
    <text evidence="4 11">Homodimer.</text>
</comment>
<dbReference type="InterPro" id="IPR015422">
    <property type="entry name" value="PyrdxlP-dep_Trfase_small"/>
</dbReference>
<keyword evidence="8 11" id="KW-0663">Pyridoxal phosphate</keyword>
<evidence type="ECO:0000313" key="13">
    <source>
        <dbReference type="EMBL" id="PVZ71909.1"/>
    </source>
</evidence>
<dbReference type="InterPro" id="IPR015424">
    <property type="entry name" value="PyrdxlP-dep_Trfase"/>
</dbReference>
<dbReference type="RefSeq" id="WP_116685498.1">
    <property type="nucleotide sequence ID" value="NZ_CAWNYD010000001.1"/>
</dbReference>
<accession>A0A2V1GZP6</accession>
<evidence type="ECO:0000256" key="5">
    <source>
        <dbReference type="ARBA" id="ARBA00022576"/>
    </source>
</evidence>
<dbReference type="GO" id="GO:0000105">
    <property type="term" value="P:L-histidine biosynthetic process"/>
    <property type="evidence" value="ECO:0007669"/>
    <property type="project" value="UniProtKB-UniRule"/>
</dbReference>
<dbReference type="EMBL" id="QDDL01000001">
    <property type="protein sequence ID" value="PVZ71909.1"/>
    <property type="molecule type" value="Genomic_DNA"/>
</dbReference>
<dbReference type="Proteomes" id="UP000244906">
    <property type="component" value="Unassembled WGS sequence"/>
</dbReference>
<dbReference type="AlphaFoldDB" id="A0A2V1GZP6"/>
<evidence type="ECO:0000256" key="4">
    <source>
        <dbReference type="ARBA" id="ARBA00011738"/>
    </source>
</evidence>
<dbReference type="OrthoDB" id="9809616at2"/>
<dbReference type="NCBIfam" id="TIGR01141">
    <property type="entry name" value="hisC"/>
    <property type="match status" value="1"/>
</dbReference>
<keyword evidence="9 11" id="KW-0368">Histidine biosynthesis</keyword>
<keyword evidence="7 11" id="KW-0808">Transferase</keyword>
<evidence type="ECO:0000256" key="2">
    <source>
        <dbReference type="ARBA" id="ARBA00005011"/>
    </source>
</evidence>
<comment type="pathway">
    <text evidence="2 11">Amino-acid biosynthesis; L-histidine biosynthesis; L-histidine from 5-phospho-alpha-D-ribose 1-diphosphate: step 7/9.</text>
</comment>
<dbReference type="PANTHER" id="PTHR42885:SF2">
    <property type="entry name" value="HISTIDINOL-PHOSPHATE AMINOTRANSFERASE"/>
    <property type="match status" value="1"/>
</dbReference>
<name>A0A2V1GZP6_9GAMM</name>
<sequence length="370" mass="40836">MNKTAINTTIDTLIRPEIKALNAYNVPSSDGMIKLDAMENPYGWPKELKKELKARLADAAIHRYPDPKATGLKMQLRRVMNVPETQAMMLGNGSDELIQVLAMAIASADRVMMAPEPGFVMYPMVAKFVGMQYVGVPLNSDFSLDLAAFLTAIETHQPSLIFLAYPNNPTGNLFDAEAVEKIIEAAPGVVVVDEAYNAFTDQSFMSRLGQPGFENLLVMRTVSKMGLAGLRLGMLAGSPAWVAELEKLRLPYNINCLTQIAAEFMLKHDGKLAEQADAIRVDRQKMQQDLQMLPGVEVFPSEANFLLVRVPQGKASWLHQQLQLRRILIKKLDGGHPLLTDCLRLTIGTPTENMALMAALVELLDPESES</sequence>
<feature type="modified residue" description="N6-(pyridoxal phosphate)lysine" evidence="11">
    <location>
        <position position="224"/>
    </location>
</feature>
<dbReference type="Pfam" id="PF00155">
    <property type="entry name" value="Aminotran_1_2"/>
    <property type="match status" value="1"/>
</dbReference>
<gene>
    <name evidence="11" type="primary">hisC</name>
    <name evidence="13" type="ORF">DC094_02485</name>
</gene>
<comment type="cofactor">
    <cofactor evidence="1 11">
        <name>pyridoxal 5'-phosphate</name>
        <dbReference type="ChEBI" id="CHEBI:597326"/>
    </cofactor>
</comment>
<dbReference type="CDD" id="cd00609">
    <property type="entry name" value="AAT_like"/>
    <property type="match status" value="1"/>
</dbReference>
<dbReference type="UniPathway" id="UPA00031">
    <property type="reaction ID" value="UER00012"/>
</dbReference>
<comment type="caution">
    <text evidence="13">The sequence shown here is derived from an EMBL/GenBank/DDBJ whole genome shotgun (WGS) entry which is preliminary data.</text>
</comment>
<dbReference type="InterPro" id="IPR005861">
    <property type="entry name" value="HisP_aminotrans"/>
</dbReference>
<keyword evidence="5 11" id="KW-0032">Aminotransferase</keyword>
<dbReference type="HAMAP" id="MF_01023">
    <property type="entry name" value="HisC_aminotrans_2"/>
    <property type="match status" value="1"/>
</dbReference>
<evidence type="ECO:0000256" key="7">
    <source>
        <dbReference type="ARBA" id="ARBA00022679"/>
    </source>
</evidence>
<dbReference type="GO" id="GO:0030170">
    <property type="term" value="F:pyridoxal phosphate binding"/>
    <property type="evidence" value="ECO:0007669"/>
    <property type="project" value="InterPro"/>
</dbReference>
<evidence type="ECO:0000256" key="9">
    <source>
        <dbReference type="ARBA" id="ARBA00023102"/>
    </source>
</evidence>
<evidence type="ECO:0000256" key="10">
    <source>
        <dbReference type="ARBA" id="ARBA00047481"/>
    </source>
</evidence>
<evidence type="ECO:0000256" key="3">
    <source>
        <dbReference type="ARBA" id="ARBA00007970"/>
    </source>
</evidence>
<evidence type="ECO:0000256" key="1">
    <source>
        <dbReference type="ARBA" id="ARBA00001933"/>
    </source>
</evidence>
<dbReference type="GO" id="GO:0004400">
    <property type="term" value="F:histidinol-phosphate transaminase activity"/>
    <property type="evidence" value="ECO:0007669"/>
    <property type="project" value="UniProtKB-UniRule"/>
</dbReference>
<dbReference type="Gene3D" id="3.90.1150.10">
    <property type="entry name" value="Aspartate Aminotransferase, domain 1"/>
    <property type="match status" value="1"/>
</dbReference>
<comment type="catalytic activity">
    <reaction evidence="10 11">
        <text>L-histidinol phosphate + 2-oxoglutarate = 3-(imidazol-4-yl)-2-oxopropyl phosphate + L-glutamate</text>
        <dbReference type="Rhea" id="RHEA:23744"/>
        <dbReference type="ChEBI" id="CHEBI:16810"/>
        <dbReference type="ChEBI" id="CHEBI:29985"/>
        <dbReference type="ChEBI" id="CHEBI:57766"/>
        <dbReference type="ChEBI" id="CHEBI:57980"/>
        <dbReference type="EC" id="2.6.1.9"/>
    </reaction>
</comment>
<dbReference type="InterPro" id="IPR004839">
    <property type="entry name" value="Aminotransferase_I/II_large"/>
</dbReference>